<dbReference type="AlphaFoldDB" id="A0AA35TNP2"/>
<keyword evidence="2" id="KW-0378">Hydrolase</keyword>
<dbReference type="InterPro" id="IPR023343">
    <property type="entry name" value="Penicillin_amidase_dom1"/>
</dbReference>
<dbReference type="SUPFAM" id="SSF56235">
    <property type="entry name" value="N-terminal nucleophile aminohydrolases (Ntn hydrolases)"/>
    <property type="match status" value="1"/>
</dbReference>
<organism evidence="4 5">
    <name type="scientific">Geodia barretti</name>
    <name type="common">Barrett's horny sponge</name>
    <dbReference type="NCBI Taxonomy" id="519541"/>
    <lineage>
        <taxon>Eukaryota</taxon>
        <taxon>Metazoa</taxon>
        <taxon>Porifera</taxon>
        <taxon>Demospongiae</taxon>
        <taxon>Heteroscleromorpha</taxon>
        <taxon>Tetractinellida</taxon>
        <taxon>Astrophorina</taxon>
        <taxon>Geodiidae</taxon>
        <taxon>Geodia</taxon>
    </lineage>
</organism>
<evidence type="ECO:0000256" key="2">
    <source>
        <dbReference type="ARBA" id="ARBA00022801"/>
    </source>
</evidence>
<gene>
    <name evidence="4" type="ORF">GBAR_LOCUS28257</name>
</gene>
<sequence>MTTHATAAATQLTTADLRNAVPPLDGELILPGLHAAVQVWRDEWGIPHIRATDEHDAWFAQGFVTAQDRLWAMEYDRRRAVGRWAEAAGVSAVGQDMQMRRLRLEDAARADCAAAGPRAQAMFQAYADGVNAFINSDAPLPAEYGITGMTPEPWEPWHSLAVYKVRHIFMGVFESKAWRARLVRELGPERAGQLFPSYPPGQPVIIPTGADFSGSADVGYQQLLDGAANLNLIGEMDSGSNSWNHVACDAFDVVGNSFAGVPGFPHFGHNQWVAWCVTHTSADYQDLYIERFNDADASLYQRQDDWYNADVRDEVIKVRGGGDVHLRTWATHHGPVVGGDPMSGYGLALRYTATPIFYRNQGDPWTDILPAMLEAQSVHQLADSMNGWVDPVNNFVMADVDGNIGYQCRGYRAMRVAERIRTMPNPSANDMGRIHSERVSLPAQAYVAALQAVPMPADPAVAVALARLQAWSGAMDADAVEPTIYSATRDVLQWRILKHNVGENLAALSWHPVDRGRGGFVNRFRILMNDAIAAGDPSLLPSGETWPSALAASLEEAVAILGNRLGPDLDTWRWNKLHRAKPQHPLAMADPELASLLNPPEIPTGGDGDTPWAGSYSPADFATVGGLSVFRYAYDLGNWENSLWAVPLGASGHPASNHYADQSDMWRRVQMTKMRYDWEGIKANAKTTQTLQTG</sequence>
<dbReference type="PANTHER" id="PTHR34218">
    <property type="entry name" value="PEPTIDASE S45 PENICILLIN AMIDASE"/>
    <property type="match status" value="1"/>
</dbReference>
<dbReference type="Gene3D" id="3.60.20.10">
    <property type="entry name" value="Glutamine Phosphoribosylpyrophosphate, subunit 1, domain 1"/>
    <property type="match status" value="2"/>
</dbReference>
<keyword evidence="5" id="KW-1185">Reference proteome</keyword>
<dbReference type="InterPro" id="IPR002692">
    <property type="entry name" value="S45"/>
</dbReference>
<protein>
    <submittedName>
        <fullName evidence="4">Penicillin acylase 2 proenzyme</fullName>
    </submittedName>
</protein>
<dbReference type="GO" id="GO:0016811">
    <property type="term" value="F:hydrolase activity, acting on carbon-nitrogen (but not peptide) bonds, in linear amides"/>
    <property type="evidence" value="ECO:0007669"/>
    <property type="project" value="InterPro"/>
</dbReference>
<dbReference type="InterPro" id="IPR029055">
    <property type="entry name" value="Ntn_hydrolases_N"/>
</dbReference>
<proteinExistence type="inferred from homology"/>
<dbReference type="Pfam" id="PF01804">
    <property type="entry name" value="Penicil_amidase"/>
    <property type="match status" value="1"/>
</dbReference>
<dbReference type="Gene3D" id="1.10.439.10">
    <property type="entry name" value="Penicillin Amidohydrolase, domain 1"/>
    <property type="match status" value="1"/>
</dbReference>
<comment type="similarity">
    <text evidence="1">Belongs to the peptidase S45 family.</text>
</comment>
<evidence type="ECO:0000256" key="1">
    <source>
        <dbReference type="ARBA" id="ARBA00006586"/>
    </source>
</evidence>
<dbReference type="Proteomes" id="UP001174909">
    <property type="component" value="Unassembled WGS sequence"/>
</dbReference>
<evidence type="ECO:0000256" key="3">
    <source>
        <dbReference type="ARBA" id="ARBA00023145"/>
    </source>
</evidence>
<dbReference type="Gene3D" id="2.30.120.10">
    <property type="match status" value="1"/>
</dbReference>
<dbReference type="GO" id="GO:0017000">
    <property type="term" value="P:antibiotic biosynthetic process"/>
    <property type="evidence" value="ECO:0007669"/>
    <property type="project" value="InterPro"/>
</dbReference>
<comment type="caution">
    <text evidence="4">The sequence shown here is derived from an EMBL/GenBank/DDBJ whole genome shotgun (WGS) entry which is preliminary data.</text>
</comment>
<evidence type="ECO:0000313" key="5">
    <source>
        <dbReference type="Proteomes" id="UP001174909"/>
    </source>
</evidence>
<dbReference type="InterPro" id="IPR014395">
    <property type="entry name" value="Pen/GL7ACA/AHL_acylase"/>
</dbReference>
<keyword evidence="3" id="KW-0865">Zymogen</keyword>
<dbReference type="PANTHER" id="PTHR34218:SF4">
    <property type="entry name" value="ACYL-HOMOSERINE LACTONE ACYLASE QUIP"/>
    <property type="match status" value="1"/>
</dbReference>
<name>A0AA35TNP2_GEOBA</name>
<dbReference type="InterPro" id="IPR043146">
    <property type="entry name" value="Penicillin_amidase_N_B-knob"/>
</dbReference>
<reference evidence="4" key="1">
    <citation type="submission" date="2023-03" db="EMBL/GenBank/DDBJ databases">
        <authorList>
            <person name="Steffen K."/>
            <person name="Cardenas P."/>
        </authorList>
    </citation>
    <scope>NUCLEOTIDE SEQUENCE</scope>
</reference>
<evidence type="ECO:0000313" key="4">
    <source>
        <dbReference type="EMBL" id="CAI8051620.1"/>
    </source>
</evidence>
<dbReference type="EMBL" id="CASHTH010003952">
    <property type="protein sequence ID" value="CAI8051620.1"/>
    <property type="molecule type" value="Genomic_DNA"/>
</dbReference>
<dbReference type="PIRSF" id="PIRSF001227">
    <property type="entry name" value="Pen_acylase"/>
    <property type="match status" value="1"/>
</dbReference>
<accession>A0AA35TNP2</accession>